<dbReference type="EMBL" id="CP015007">
    <property type="protein sequence ID" value="AMS44992.1"/>
    <property type="molecule type" value="Genomic_DNA"/>
</dbReference>
<evidence type="ECO:0000313" key="14">
    <source>
        <dbReference type="Proteomes" id="UP000577697"/>
    </source>
</evidence>
<name>A0AAC8YV07_AMIAI</name>
<dbReference type="EC" id="4.1.3.17" evidence="10"/>
<dbReference type="GO" id="GO:0008948">
    <property type="term" value="F:oxaloacetate decarboxylase activity"/>
    <property type="evidence" value="ECO:0007669"/>
    <property type="project" value="UniProtKB-EC"/>
</dbReference>
<sequence length="182" mass="19478">MTMMGTTADLYDHYHQNLHVCELQFQSFGRRKRFYGQCATVWTHEDHLPVLNALKAEGHGRVLVVDGGGSLKVGVLGDRIAGVAVQNNWAGIVLYGAVRDTCAINQLEIGVKALGATARRGWNPVSGVGNGVINFGGALFSPGQWVYADEDCVLVSPNELDFELAGQTAAPLAALEVVADLK</sequence>
<dbReference type="InterPro" id="IPR010203">
    <property type="entry name" value="RraA"/>
</dbReference>
<protein>
    <recommendedName>
        <fullName evidence="10">4-hydroxy-4-methyl-2-oxoglutarate aldolase</fullName>
        <shortName evidence="10">HMG aldolase</shortName>
        <ecNumber evidence="10">4.1.1.112</ecNumber>
        <ecNumber evidence="10">4.1.3.17</ecNumber>
    </recommendedName>
    <alternativeName>
        <fullName evidence="10">Oxaloacetate decarboxylase</fullName>
    </alternativeName>
</protein>
<evidence type="ECO:0000256" key="10">
    <source>
        <dbReference type="RuleBase" id="RU004338"/>
    </source>
</evidence>
<evidence type="ECO:0000256" key="7">
    <source>
        <dbReference type="ARBA" id="ARBA00025046"/>
    </source>
</evidence>
<comment type="cofactor">
    <cofactor evidence="2 10">
        <name>a divalent metal cation</name>
        <dbReference type="ChEBI" id="CHEBI:60240"/>
    </cofactor>
</comment>
<evidence type="ECO:0000256" key="9">
    <source>
        <dbReference type="PIRSR" id="PIRSR605493-1"/>
    </source>
</evidence>
<keyword evidence="11" id="KW-0614">Plasmid</keyword>
<dbReference type="InterPro" id="IPR005493">
    <property type="entry name" value="RraA/RraA-like"/>
</dbReference>
<dbReference type="Proteomes" id="UP000075755">
    <property type="component" value="Plasmid pAA02"/>
</dbReference>
<feature type="binding site" evidence="9">
    <location>
        <position position="99"/>
    </location>
    <ligand>
        <name>substrate</name>
    </ligand>
</feature>
<comment type="catalytic activity">
    <reaction evidence="8 10">
        <text>oxaloacetate + H(+) = pyruvate + CO2</text>
        <dbReference type="Rhea" id="RHEA:15641"/>
        <dbReference type="ChEBI" id="CHEBI:15361"/>
        <dbReference type="ChEBI" id="CHEBI:15378"/>
        <dbReference type="ChEBI" id="CHEBI:16452"/>
        <dbReference type="ChEBI" id="CHEBI:16526"/>
        <dbReference type="EC" id="4.1.1.112"/>
    </reaction>
</comment>
<dbReference type="Pfam" id="PF03737">
    <property type="entry name" value="RraA-like"/>
    <property type="match status" value="1"/>
</dbReference>
<reference evidence="11 13" key="1">
    <citation type="submission" date="2016-03" db="EMBL/GenBank/DDBJ databases">
        <title>Complete genome of Aminobacter aminovorans KCTC 2477.</title>
        <authorList>
            <person name="Kim K.M."/>
        </authorList>
    </citation>
    <scope>NUCLEOTIDE SEQUENCE [LARGE SCALE GENOMIC DNA]</scope>
    <source>
        <strain evidence="11 13">KCTC 2477</strain>
        <plasmid evidence="11 13">pAA02</plasmid>
    </source>
</reference>
<dbReference type="GO" id="GO:0046872">
    <property type="term" value="F:metal ion binding"/>
    <property type="evidence" value="ECO:0007669"/>
    <property type="project" value="UniProtKB-KW"/>
</dbReference>
<dbReference type="RefSeq" id="WP_210301756.1">
    <property type="nucleotide sequence ID" value="NZ_CP015007.1"/>
</dbReference>
<comment type="catalytic activity">
    <reaction evidence="1 10">
        <text>4-hydroxy-4-methyl-2-oxoglutarate = 2 pyruvate</text>
        <dbReference type="Rhea" id="RHEA:22748"/>
        <dbReference type="ChEBI" id="CHEBI:15361"/>
        <dbReference type="ChEBI" id="CHEBI:58276"/>
        <dbReference type="EC" id="4.1.3.17"/>
    </reaction>
</comment>
<dbReference type="NCBIfam" id="TIGR01935">
    <property type="entry name" value="NOT-MenG"/>
    <property type="match status" value="1"/>
</dbReference>
<evidence type="ECO:0000256" key="1">
    <source>
        <dbReference type="ARBA" id="ARBA00001342"/>
    </source>
</evidence>
<reference evidence="12 14" key="2">
    <citation type="submission" date="2020-08" db="EMBL/GenBank/DDBJ databases">
        <title>Genomic Encyclopedia of Type Strains, Phase IV (KMG-IV): sequencing the most valuable type-strain genomes for metagenomic binning, comparative biology and taxonomic classification.</title>
        <authorList>
            <person name="Goeker M."/>
        </authorList>
    </citation>
    <scope>NUCLEOTIDE SEQUENCE [LARGE SCALE GENOMIC DNA]</scope>
    <source>
        <strain evidence="12 14">DSM 10368</strain>
    </source>
</reference>
<keyword evidence="14" id="KW-1185">Reference proteome</keyword>
<organism evidence="11 13">
    <name type="scientific">Aminobacter aminovorans</name>
    <name type="common">Chelatobacter heintzii</name>
    <dbReference type="NCBI Taxonomy" id="83263"/>
    <lineage>
        <taxon>Bacteria</taxon>
        <taxon>Pseudomonadati</taxon>
        <taxon>Pseudomonadota</taxon>
        <taxon>Alphaproteobacteria</taxon>
        <taxon>Hyphomicrobiales</taxon>
        <taxon>Phyllobacteriaceae</taxon>
        <taxon>Aminobacter</taxon>
    </lineage>
</organism>
<geneLocation type="plasmid" evidence="11 13">
    <name>pAA02</name>
</geneLocation>
<feature type="binding site" evidence="9">
    <location>
        <begin position="77"/>
        <end position="80"/>
    </location>
    <ligand>
        <name>substrate</name>
    </ligand>
</feature>
<dbReference type="Gene3D" id="3.50.30.40">
    <property type="entry name" value="Ribonuclease E inhibitor RraA/RraA-like"/>
    <property type="match status" value="1"/>
</dbReference>
<comment type="subunit">
    <text evidence="4 10">Homotrimer.</text>
</comment>
<evidence type="ECO:0000256" key="4">
    <source>
        <dbReference type="ARBA" id="ARBA00011233"/>
    </source>
</evidence>
<comment type="function">
    <text evidence="7 10">Catalyzes the aldol cleavage of 4-hydroxy-4-methyl-2-oxoglutarate (HMG) into 2 molecules of pyruvate. Also contains a secondary oxaloacetate (OAA) decarboxylase activity due to the common pyruvate enolate transition state formed following C-C bond cleavage in the retro-aldol and decarboxylation reactions.</text>
</comment>
<keyword evidence="5 9" id="KW-0479">Metal-binding</keyword>
<evidence type="ECO:0000256" key="3">
    <source>
        <dbReference type="ARBA" id="ARBA00008621"/>
    </source>
</evidence>
<evidence type="ECO:0000313" key="11">
    <source>
        <dbReference type="EMBL" id="AMS44992.1"/>
    </source>
</evidence>
<comment type="similarity">
    <text evidence="3 10">Belongs to the class II aldolase/RraA-like family.</text>
</comment>
<dbReference type="PANTHER" id="PTHR33254">
    <property type="entry name" value="4-HYDROXY-4-METHYL-2-OXOGLUTARATE ALDOLASE 3-RELATED"/>
    <property type="match status" value="1"/>
</dbReference>
<evidence type="ECO:0000256" key="2">
    <source>
        <dbReference type="ARBA" id="ARBA00001968"/>
    </source>
</evidence>
<keyword evidence="9" id="KW-0460">Magnesium</keyword>
<dbReference type="PANTHER" id="PTHR33254:SF4">
    <property type="entry name" value="4-HYDROXY-4-METHYL-2-OXOGLUTARATE ALDOLASE 3-RELATED"/>
    <property type="match status" value="1"/>
</dbReference>
<dbReference type="GO" id="GO:0008428">
    <property type="term" value="F:ribonuclease inhibitor activity"/>
    <property type="evidence" value="ECO:0007669"/>
    <property type="project" value="InterPro"/>
</dbReference>
<dbReference type="AlphaFoldDB" id="A0AAC8YV07"/>
<dbReference type="KEGG" id="aak:AA2016_6089"/>
<evidence type="ECO:0000256" key="5">
    <source>
        <dbReference type="ARBA" id="ARBA00022723"/>
    </source>
</evidence>
<comment type="cofactor">
    <cofactor evidence="9">
        <name>Mg(2+)</name>
        <dbReference type="ChEBI" id="CHEBI:18420"/>
    </cofactor>
</comment>
<feature type="binding site" evidence="9">
    <location>
        <position position="100"/>
    </location>
    <ligand>
        <name>Mg(2+)</name>
        <dbReference type="ChEBI" id="CHEBI:18420"/>
    </ligand>
</feature>
<evidence type="ECO:0000313" key="12">
    <source>
        <dbReference type="EMBL" id="MBB3710097.1"/>
    </source>
</evidence>
<proteinExistence type="inferred from homology"/>
<dbReference type="NCBIfam" id="NF006875">
    <property type="entry name" value="PRK09372.1"/>
    <property type="match status" value="1"/>
</dbReference>
<keyword evidence="6 10" id="KW-0456">Lyase</keyword>
<dbReference type="GO" id="GO:0051252">
    <property type="term" value="P:regulation of RNA metabolic process"/>
    <property type="evidence" value="ECO:0007669"/>
    <property type="project" value="InterPro"/>
</dbReference>
<evidence type="ECO:0000256" key="8">
    <source>
        <dbReference type="ARBA" id="ARBA00047973"/>
    </source>
</evidence>
<dbReference type="EMBL" id="JACICB010000042">
    <property type="protein sequence ID" value="MBB3710097.1"/>
    <property type="molecule type" value="Genomic_DNA"/>
</dbReference>
<dbReference type="EC" id="4.1.1.112" evidence="10"/>
<dbReference type="InterPro" id="IPR036704">
    <property type="entry name" value="RraA/RraA-like_sf"/>
</dbReference>
<dbReference type="SUPFAM" id="SSF89562">
    <property type="entry name" value="RraA-like"/>
    <property type="match status" value="1"/>
</dbReference>
<dbReference type="CDD" id="cd16841">
    <property type="entry name" value="RraA_family"/>
    <property type="match status" value="1"/>
</dbReference>
<evidence type="ECO:0000256" key="6">
    <source>
        <dbReference type="ARBA" id="ARBA00023239"/>
    </source>
</evidence>
<accession>A0AAC8YV07</accession>
<evidence type="ECO:0000313" key="13">
    <source>
        <dbReference type="Proteomes" id="UP000075755"/>
    </source>
</evidence>
<dbReference type="Proteomes" id="UP000577697">
    <property type="component" value="Unassembled WGS sequence"/>
</dbReference>
<gene>
    <name evidence="11" type="ORF">AA2016_6089</name>
    <name evidence="12" type="ORF">FHS67_006457</name>
</gene>
<dbReference type="GO" id="GO:0047443">
    <property type="term" value="F:4-hydroxy-4-methyl-2-oxoglutarate aldolase activity"/>
    <property type="evidence" value="ECO:0007669"/>
    <property type="project" value="UniProtKB-EC"/>
</dbReference>